<keyword evidence="9" id="KW-0472">Membrane</keyword>
<gene>
    <name evidence="11" type="ORF">GCM10017591_19740</name>
</gene>
<keyword evidence="9" id="KW-1133">Transmembrane helix</keyword>
<evidence type="ECO:0000256" key="5">
    <source>
        <dbReference type="ARBA" id="ARBA00022741"/>
    </source>
</evidence>
<dbReference type="GO" id="GO:0000155">
    <property type="term" value="F:phosphorelay sensor kinase activity"/>
    <property type="evidence" value="ECO:0007669"/>
    <property type="project" value="InterPro"/>
</dbReference>
<evidence type="ECO:0000259" key="10">
    <source>
        <dbReference type="Pfam" id="PF07730"/>
    </source>
</evidence>
<dbReference type="PANTHER" id="PTHR24421:SF10">
    <property type="entry name" value="NITRATE_NITRITE SENSOR PROTEIN NARQ"/>
    <property type="match status" value="1"/>
</dbReference>
<dbReference type="GO" id="GO:0046983">
    <property type="term" value="F:protein dimerization activity"/>
    <property type="evidence" value="ECO:0007669"/>
    <property type="project" value="InterPro"/>
</dbReference>
<protein>
    <recommendedName>
        <fullName evidence="2">histidine kinase</fullName>
        <ecNumber evidence="2">2.7.13.3</ecNumber>
    </recommendedName>
</protein>
<evidence type="ECO:0000256" key="9">
    <source>
        <dbReference type="SAM" id="Phobius"/>
    </source>
</evidence>
<organism evidence="11 12">
    <name type="scientific">Microbacterium dextranolyticum</name>
    <dbReference type="NCBI Taxonomy" id="36806"/>
    <lineage>
        <taxon>Bacteria</taxon>
        <taxon>Bacillati</taxon>
        <taxon>Actinomycetota</taxon>
        <taxon>Actinomycetes</taxon>
        <taxon>Micrococcales</taxon>
        <taxon>Microbacteriaceae</taxon>
        <taxon>Microbacterium</taxon>
    </lineage>
</organism>
<keyword evidence="4" id="KW-0808">Transferase</keyword>
<sequence>MPSNRPSLINYMRISFWSYRALGSPARRLLIILVAVILLLDSLFRATNNGATTVLSAVVTTAFTLAVALFVWKPPVATLTLIATIVVAAFTGVFDSLIAGAAILGLVAFTCSTGLIAVYALAWVAWLIAAMTRSDTAFQPLGAVVIALMSGVSLVIGVFIRQQYERAQSLATQLEATEREVADQLRHERDLIADELHDIVAHEITIVALHAAVLERTDDAHTRTQSQTAIREAAVQALTDIRRVLGMVRGEENLAPERIPSADSLPETIATVTEELGRAGIRVTADVPDDLRLPSASHVALVRVIRESSTNVLKHATGARTVRITLAVERGWTRLEFADDSPPARTAGLPASGYGIMRLQERFRLFGGSFSAERRPSGWVVSASLPLEA</sequence>
<dbReference type="InterPro" id="IPR011712">
    <property type="entry name" value="Sig_transdc_His_kin_sub3_dim/P"/>
</dbReference>
<proteinExistence type="predicted"/>
<dbReference type="RefSeq" id="WP_271202545.1">
    <property type="nucleotide sequence ID" value="NZ_BAAAUR010000001.1"/>
</dbReference>
<keyword evidence="8" id="KW-0902">Two-component regulatory system</keyword>
<dbReference type="GO" id="GO:0005524">
    <property type="term" value="F:ATP binding"/>
    <property type="evidence" value="ECO:0007669"/>
    <property type="project" value="UniProtKB-KW"/>
</dbReference>
<keyword evidence="6 11" id="KW-0418">Kinase</keyword>
<evidence type="ECO:0000256" key="2">
    <source>
        <dbReference type="ARBA" id="ARBA00012438"/>
    </source>
</evidence>
<feature type="transmembrane region" description="Helical" evidence="9">
    <location>
        <begin position="106"/>
        <end position="129"/>
    </location>
</feature>
<evidence type="ECO:0000256" key="8">
    <source>
        <dbReference type="ARBA" id="ARBA00023012"/>
    </source>
</evidence>
<evidence type="ECO:0000256" key="6">
    <source>
        <dbReference type="ARBA" id="ARBA00022777"/>
    </source>
</evidence>
<comment type="catalytic activity">
    <reaction evidence="1">
        <text>ATP + protein L-histidine = ADP + protein N-phospho-L-histidine.</text>
        <dbReference type="EC" id="2.7.13.3"/>
    </reaction>
</comment>
<dbReference type="InterPro" id="IPR050482">
    <property type="entry name" value="Sensor_HK_TwoCompSys"/>
</dbReference>
<reference evidence="11" key="2">
    <citation type="submission" date="2023-01" db="EMBL/GenBank/DDBJ databases">
        <authorList>
            <person name="Sun Q."/>
            <person name="Evtushenko L."/>
        </authorList>
    </citation>
    <scope>NUCLEOTIDE SEQUENCE</scope>
    <source>
        <strain evidence="11">VKM Ac-1940</strain>
    </source>
</reference>
<dbReference type="GO" id="GO:0016020">
    <property type="term" value="C:membrane"/>
    <property type="evidence" value="ECO:0007669"/>
    <property type="project" value="InterPro"/>
</dbReference>
<dbReference type="EMBL" id="BSER01000009">
    <property type="protein sequence ID" value="GLJ95911.1"/>
    <property type="molecule type" value="Genomic_DNA"/>
</dbReference>
<keyword evidence="12" id="KW-1185">Reference proteome</keyword>
<keyword evidence="9" id="KW-0812">Transmembrane</keyword>
<evidence type="ECO:0000256" key="3">
    <source>
        <dbReference type="ARBA" id="ARBA00022553"/>
    </source>
</evidence>
<keyword evidence="7" id="KW-0067">ATP-binding</keyword>
<feature type="transmembrane region" description="Helical" evidence="9">
    <location>
        <begin position="55"/>
        <end position="72"/>
    </location>
</feature>
<dbReference type="AlphaFoldDB" id="A0A9W6M6I2"/>
<dbReference type="PANTHER" id="PTHR24421">
    <property type="entry name" value="NITRATE/NITRITE SENSOR PROTEIN NARX-RELATED"/>
    <property type="match status" value="1"/>
</dbReference>
<feature type="domain" description="Signal transduction histidine kinase subgroup 3 dimerisation and phosphoacceptor" evidence="10">
    <location>
        <begin position="188"/>
        <end position="249"/>
    </location>
</feature>
<name>A0A9W6M6I2_9MICO</name>
<dbReference type="Gene3D" id="1.20.5.1930">
    <property type="match status" value="1"/>
</dbReference>
<dbReference type="Gene3D" id="3.30.565.10">
    <property type="entry name" value="Histidine kinase-like ATPase, C-terminal domain"/>
    <property type="match status" value="1"/>
</dbReference>
<evidence type="ECO:0000256" key="4">
    <source>
        <dbReference type="ARBA" id="ARBA00022679"/>
    </source>
</evidence>
<dbReference type="InterPro" id="IPR036890">
    <property type="entry name" value="HATPase_C_sf"/>
</dbReference>
<dbReference type="CDD" id="cd16917">
    <property type="entry name" value="HATPase_UhpB-NarQ-NarX-like"/>
    <property type="match status" value="1"/>
</dbReference>
<dbReference type="Pfam" id="PF07730">
    <property type="entry name" value="HisKA_3"/>
    <property type="match status" value="1"/>
</dbReference>
<feature type="transmembrane region" description="Helical" evidence="9">
    <location>
        <begin position="141"/>
        <end position="160"/>
    </location>
</feature>
<evidence type="ECO:0000256" key="7">
    <source>
        <dbReference type="ARBA" id="ARBA00022840"/>
    </source>
</evidence>
<evidence type="ECO:0000313" key="12">
    <source>
        <dbReference type="Proteomes" id="UP001142291"/>
    </source>
</evidence>
<keyword evidence="5" id="KW-0547">Nucleotide-binding</keyword>
<evidence type="ECO:0000313" key="11">
    <source>
        <dbReference type="EMBL" id="GLJ95911.1"/>
    </source>
</evidence>
<evidence type="ECO:0000256" key="1">
    <source>
        <dbReference type="ARBA" id="ARBA00000085"/>
    </source>
</evidence>
<dbReference type="Proteomes" id="UP001142291">
    <property type="component" value="Unassembled WGS sequence"/>
</dbReference>
<keyword evidence="3" id="KW-0597">Phosphoprotein</keyword>
<dbReference type="EC" id="2.7.13.3" evidence="2"/>
<feature type="transmembrane region" description="Helical" evidence="9">
    <location>
        <begin position="79"/>
        <end position="100"/>
    </location>
</feature>
<reference evidence="11" key="1">
    <citation type="journal article" date="2014" name="Int. J. Syst. Evol. Microbiol.">
        <title>Complete genome sequence of Corynebacterium casei LMG S-19264T (=DSM 44701T), isolated from a smear-ripened cheese.</title>
        <authorList>
            <consortium name="US DOE Joint Genome Institute (JGI-PGF)"/>
            <person name="Walter F."/>
            <person name="Albersmeier A."/>
            <person name="Kalinowski J."/>
            <person name="Ruckert C."/>
        </authorList>
    </citation>
    <scope>NUCLEOTIDE SEQUENCE</scope>
    <source>
        <strain evidence="11">VKM Ac-1940</strain>
    </source>
</reference>
<accession>A0A9W6M6I2</accession>
<comment type="caution">
    <text evidence="11">The sequence shown here is derived from an EMBL/GenBank/DDBJ whole genome shotgun (WGS) entry which is preliminary data.</text>
</comment>
<dbReference type="SUPFAM" id="SSF55874">
    <property type="entry name" value="ATPase domain of HSP90 chaperone/DNA topoisomerase II/histidine kinase"/>
    <property type="match status" value="1"/>
</dbReference>